<feature type="domain" description="Reverse transcriptase RNase H-like" evidence="8">
    <location>
        <begin position="2"/>
        <end position="66"/>
    </location>
</feature>
<feature type="non-terminal residue" evidence="9">
    <location>
        <position position="1"/>
    </location>
</feature>
<evidence type="ECO:0000256" key="1">
    <source>
        <dbReference type="ARBA" id="ARBA00022679"/>
    </source>
</evidence>
<keyword evidence="2" id="KW-0548">Nucleotidyltransferase</keyword>
<evidence type="ECO:0000256" key="5">
    <source>
        <dbReference type="ARBA" id="ARBA00022801"/>
    </source>
</evidence>
<gene>
    <name evidence="9" type="primary">pol</name>
    <name evidence="9" type="ORF">CR513_13393</name>
</gene>
<dbReference type="InterPro" id="IPR041373">
    <property type="entry name" value="RT_RNaseH"/>
</dbReference>
<evidence type="ECO:0000256" key="3">
    <source>
        <dbReference type="ARBA" id="ARBA00022722"/>
    </source>
</evidence>
<evidence type="ECO:0000256" key="2">
    <source>
        <dbReference type="ARBA" id="ARBA00022695"/>
    </source>
</evidence>
<evidence type="ECO:0000256" key="6">
    <source>
        <dbReference type="ARBA" id="ARBA00022918"/>
    </source>
</evidence>
<dbReference type="InterPro" id="IPR043502">
    <property type="entry name" value="DNA/RNA_pol_sf"/>
</dbReference>
<dbReference type="EMBL" id="QJKJ01002396">
    <property type="protein sequence ID" value="RDY03052.1"/>
    <property type="molecule type" value="Genomic_DNA"/>
</dbReference>
<evidence type="ECO:0000256" key="7">
    <source>
        <dbReference type="SAM" id="Phobius"/>
    </source>
</evidence>
<dbReference type="AlphaFoldDB" id="A0A371HK11"/>
<dbReference type="OrthoDB" id="1436587at2759"/>
<reference evidence="9" key="1">
    <citation type="submission" date="2018-05" db="EMBL/GenBank/DDBJ databases">
        <title>Draft genome of Mucuna pruriens seed.</title>
        <authorList>
            <person name="Nnadi N.E."/>
            <person name="Vos R."/>
            <person name="Hasami M.H."/>
            <person name="Devisetty U.K."/>
            <person name="Aguiy J.C."/>
        </authorList>
    </citation>
    <scope>NUCLEOTIDE SEQUENCE [LARGE SCALE GENOMIC DNA]</scope>
    <source>
        <strain evidence="9">JCA_2017</strain>
    </source>
</reference>
<keyword evidence="4" id="KW-0255">Endonuclease</keyword>
<keyword evidence="5" id="KW-0378">Hydrolase</keyword>
<accession>A0A371HK11</accession>
<proteinExistence type="predicted"/>
<evidence type="ECO:0000256" key="4">
    <source>
        <dbReference type="ARBA" id="ARBA00022759"/>
    </source>
</evidence>
<dbReference type="Proteomes" id="UP000257109">
    <property type="component" value="Unassembled WGS sequence"/>
</dbReference>
<name>A0A371HK11_MUCPR</name>
<organism evidence="9 10">
    <name type="scientific">Mucuna pruriens</name>
    <name type="common">Velvet bean</name>
    <name type="synonym">Dolichos pruriens</name>
    <dbReference type="NCBI Taxonomy" id="157652"/>
    <lineage>
        <taxon>Eukaryota</taxon>
        <taxon>Viridiplantae</taxon>
        <taxon>Streptophyta</taxon>
        <taxon>Embryophyta</taxon>
        <taxon>Tracheophyta</taxon>
        <taxon>Spermatophyta</taxon>
        <taxon>Magnoliopsida</taxon>
        <taxon>eudicotyledons</taxon>
        <taxon>Gunneridae</taxon>
        <taxon>Pentapetalae</taxon>
        <taxon>rosids</taxon>
        <taxon>fabids</taxon>
        <taxon>Fabales</taxon>
        <taxon>Fabaceae</taxon>
        <taxon>Papilionoideae</taxon>
        <taxon>50 kb inversion clade</taxon>
        <taxon>NPAAA clade</taxon>
        <taxon>indigoferoid/millettioid clade</taxon>
        <taxon>Phaseoleae</taxon>
        <taxon>Mucuna</taxon>
    </lineage>
</organism>
<keyword evidence="1" id="KW-0808">Transferase</keyword>
<keyword evidence="6" id="KW-0695">RNA-directed DNA polymerase</keyword>
<keyword evidence="3" id="KW-0540">Nuclease</keyword>
<evidence type="ECO:0000313" key="9">
    <source>
        <dbReference type="EMBL" id="RDY03052.1"/>
    </source>
</evidence>
<evidence type="ECO:0000313" key="10">
    <source>
        <dbReference type="Proteomes" id="UP000257109"/>
    </source>
</evidence>
<dbReference type="GO" id="GO:0003964">
    <property type="term" value="F:RNA-directed DNA polymerase activity"/>
    <property type="evidence" value="ECO:0007669"/>
    <property type="project" value="UniProtKB-KW"/>
</dbReference>
<keyword evidence="10" id="KW-1185">Reference proteome</keyword>
<keyword evidence="7" id="KW-1133">Transmembrane helix</keyword>
<protein>
    <submittedName>
        <fullName evidence="9">Retrovirus-related Pol polyprotein from transposon 17.6</fullName>
    </submittedName>
</protein>
<dbReference type="GO" id="GO:0004519">
    <property type="term" value="F:endonuclease activity"/>
    <property type="evidence" value="ECO:0007669"/>
    <property type="project" value="UniProtKB-KW"/>
</dbReference>
<dbReference type="GO" id="GO:0016787">
    <property type="term" value="F:hydrolase activity"/>
    <property type="evidence" value="ECO:0007669"/>
    <property type="project" value="UniProtKB-KW"/>
</dbReference>
<feature type="transmembrane region" description="Helical" evidence="7">
    <location>
        <begin position="25"/>
        <end position="47"/>
    </location>
</feature>
<dbReference type="CDD" id="cd09274">
    <property type="entry name" value="RNase_HI_RT_Ty3"/>
    <property type="match status" value="1"/>
</dbReference>
<dbReference type="PANTHER" id="PTHR34072">
    <property type="entry name" value="ENZYMATIC POLYPROTEIN-RELATED"/>
    <property type="match status" value="1"/>
</dbReference>
<evidence type="ECO:0000259" key="8">
    <source>
        <dbReference type="Pfam" id="PF17917"/>
    </source>
</evidence>
<dbReference type="SUPFAM" id="SSF56672">
    <property type="entry name" value="DNA/RNA polymerases"/>
    <property type="match status" value="1"/>
</dbReference>
<keyword evidence="7" id="KW-0812">Transmembrane</keyword>
<dbReference type="Pfam" id="PF17917">
    <property type="entry name" value="RT_RNaseH"/>
    <property type="match status" value="1"/>
</dbReference>
<keyword evidence="7" id="KW-0472">Membrane</keyword>
<dbReference type="PANTHER" id="PTHR34072:SF57">
    <property type="entry name" value="RNA-DIRECTED DNA POLYMERASE"/>
    <property type="match status" value="1"/>
</dbReference>
<comment type="caution">
    <text evidence="9">The sequence shown here is derived from an EMBL/GenBank/DDBJ whole genome shotgun (WGS) entry which is preliminary data.</text>
</comment>
<sequence length="176" mass="20147">MDSTQLNYTTTRKQLLSIVFALDIFRSYLLGSKIIIFFDHAALWFLLKKPDVKPRLIRWMLLLQEFDVEIRDRKGVGNSIFPPEASKLYKEKLKMVLNTTYGMIRTFGDSTAIKSFAGAFWISSCSYSSTFFIQHPEATTMDQLRQLEKCLTVGFTGLPFSKTPINSSPPVNNVKE</sequence>